<dbReference type="GO" id="GO:0016747">
    <property type="term" value="F:acyltransferase activity, transferring groups other than amino-acyl groups"/>
    <property type="evidence" value="ECO:0007669"/>
    <property type="project" value="InterPro"/>
</dbReference>
<evidence type="ECO:0000259" key="1">
    <source>
        <dbReference type="PROSITE" id="PS51186"/>
    </source>
</evidence>
<dbReference type="OrthoDB" id="5459937at2"/>
<protein>
    <submittedName>
        <fullName evidence="2">Phosphinothricin acetyltransferase</fullName>
    </submittedName>
</protein>
<evidence type="ECO:0000313" key="3">
    <source>
        <dbReference type="Proteomes" id="UP000295357"/>
    </source>
</evidence>
<name>A0A4R6MWI9_9BURK</name>
<evidence type="ECO:0000313" key="2">
    <source>
        <dbReference type="EMBL" id="TDP06587.1"/>
    </source>
</evidence>
<dbReference type="Pfam" id="PF00583">
    <property type="entry name" value="Acetyltransf_1"/>
    <property type="match status" value="1"/>
</dbReference>
<dbReference type="Proteomes" id="UP000295357">
    <property type="component" value="Unassembled WGS sequence"/>
</dbReference>
<reference evidence="2 3" key="1">
    <citation type="submission" date="2019-03" db="EMBL/GenBank/DDBJ databases">
        <title>Genomic Encyclopedia of Type Strains, Phase IV (KMG-IV): sequencing the most valuable type-strain genomes for metagenomic binning, comparative biology and taxonomic classification.</title>
        <authorList>
            <person name="Goeker M."/>
        </authorList>
    </citation>
    <scope>NUCLEOTIDE SEQUENCE [LARGE SCALE GENOMIC DNA]</scope>
    <source>
        <strain evidence="2 3">DSM 25082</strain>
    </source>
</reference>
<dbReference type="InterPro" id="IPR000182">
    <property type="entry name" value="GNAT_dom"/>
</dbReference>
<gene>
    <name evidence="2" type="ORF">DFR39_10855</name>
</gene>
<dbReference type="RefSeq" id="WP_133604691.1">
    <property type="nucleotide sequence ID" value="NZ_JAUFPJ010000009.1"/>
</dbReference>
<keyword evidence="2" id="KW-0808">Transferase</keyword>
<comment type="caution">
    <text evidence="2">The sequence shown here is derived from an EMBL/GenBank/DDBJ whole genome shotgun (WGS) entry which is preliminary data.</text>
</comment>
<dbReference type="SUPFAM" id="SSF55729">
    <property type="entry name" value="Acyl-CoA N-acyltransferases (Nat)"/>
    <property type="match status" value="1"/>
</dbReference>
<dbReference type="EMBL" id="SNXE01000008">
    <property type="protein sequence ID" value="TDP06587.1"/>
    <property type="molecule type" value="Genomic_DNA"/>
</dbReference>
<dbReference type="InterPro" id="IPR016181">
    <property type="entry name" value="Acyl_CoA_acyltransferase"/>
</dbReference>
<dbReference type="PANTHER" id="PTHR43072:SF8">
    <property type="entry name" value="ACYLTRANSFERASE FABY-RELATED"/>
    <property type="match status" value="1"/>
</dbReference>
<feature type="domain" description="N-acetyltransferase" evidence="1">
    <location>
        <begin position="6"/>
        <end position="169"/>
    </location>
</feature>
<proteinExistence type="predicted"/>
<organism evidence="2 3">
    <name type="scientific">Roseateles asaccharophilus</name>
    <dbReference type="NCBI Taxonomy" id="582607"/>
    <lineage>
        <taxon>Bacteria</taxon>
        <taxon>Pseudomonadati</taxon>
        <taxon>Pseudomonadota</taxon>
        <taxon>Betaproteobacteria</taxon>
        <taxon>Burkholderiales</taxon>
        <taxon>Sphaerotilaceae</taxon>
        <taxon>Roseateles</taxon>
    </lineage>
</organism>
<dbReference type="PROSITE" id="PS51186">
    <property type="entry name" value="GNAT"/>
    <property type="match status" value="1"/>
</dbReference>
<sequence>MTPPALLIRSSTAADLPAIQSIYAHAVLHGTGTFETEVPDEQEMARRRQEVLGRQLPWLVAVRGEQVLGYAYANYFRPRLAYRFCVEDSIYLHPEAQGQGVGRLLLAELISRCEAAGARQMLAVIGDAENKGSIGVHTALGFEHTGVLKSAGWKFGRWLDVVLMQRQLGLGDQSSPE</sequence>
<keyword evidence="3" id="KW-1185">Reference proteome</keyword>
<accession>A0A4R6MWI9</accession>
<dbReference type="CDD" id="cd04301">
    <property type="entry name" value="NAT_SF"/>
    <property type="match status" value="1"/>
</dbReference>
<dbReference type="PANTHER" id="PTHR43072">
    <property type="entry name" value="N-ACETYLTRANSFERASE"/>
    <property type="match status" value="1"/>
</dbReference>
<dbReference type="AlphaFoldDB" id="A0A4R6MWI9"/>
<dbReference type="Gene3D" id="3.40.630.30">
    <property type="match status" value="1"/>
</dbReference>